<organism evidence="3 4">
    <name type="scientific">Microbaculum marinum</name>
    <dbReference type="NCBI Taxonomy" id="1764581"/>
    <lineage>
        <taxon>Bacteria</taxon>
        <taxon>Pseudomonadati</taxon>
        <taxon>Pseudomonadota</taxon>
        <taxon>Alphaproteobacteria</taxon>
        <taxon>Hyphomicrobiales</taxon>
        <taxon>Tepidamorphaceae</taxon>
        <taxon>Microbaculum</taxon>
    </lineage>
</organism>
<dbReference type="Proteomes" id="UP001378188">
    <property type="component" value="Unassembled WGS sequence"/>
</dbReference>
<feature type="region of interest" description="Disordered" evidence="1">
    <location>
        <begin position="28"/>
        <end position="57"/>
    </location>
</feature>
<accession>A0AAW9RN91</accession>
<keyword evidence="4" id="KW-1185">Reference proteome</keyword>
<evidence type="ECO:0000313" key="3">
    <source>
        <dbReference type="EMBL" id="MEJ8573400.1"/>
    </source>
</evidence>
<gene>
    <name evidence="3" type="ORF">V3328_18065</name>
</gene>
<comment type="caution">
    <text evidence="3">The sequence shown here is derived from an EMBL/GenBank/DDBJ whole genome shotgun (WGS) entry which is preliminary data.</text>
</comment>
<evidence type="ECO:0000259" key="2">
    <source>
        <dbReference type="Pfam" id="PF08874"/>
    </source>
</evidence>
<evidence type="ECO:0000313" key="4">
    <source>
        <dbReference type="Proteomes" id="UP001378188"/>
    </source>
</evidence>
<dbReference type="InterPro" id="IPR014973">
    <property type="entry name" value="DUF1835"/>
</dbReference>
<dbReference type="AlphaFoldDB" id="A0AAW9RN91"/>
<feature type="domain" description="DUF1835" evidence="2">
    <location>
        <begin position="114"/>
        <end position="214"/>
    </location>
</feature>
<reference evidence="3 4" key="1">
    <citation type="submission" date="2024-02" db="EMBL/GenBank/DDBJ databases">
        <title>Genome analysis and characterization of Microbaculum marinisediminis sp. nov., isolated from marine sediment.</title>
        <authorList>
            <person name="Du Z.-J."/>
            <person name="Ye Y.-Q."/>
            <person name="Zhang Z.-R."/>
            <person name="Yuan S.-M."/>
            <person name="Zhang X.-Y."/>
        </authorList>
    </citation>
    <scope>NUCLEOTIDE SEQUENCE [LARGE SCALE GENOMIC DNA]</scope>
    <source>
        <strain evidence="3 4">SDUM1044001</strain>
    </source>
</reference>
<dbReference type="Pfam" id="PF08874">
    <property type="entry name" value="DUF1835"/>
    <property type="match status" value="1"/>
</dbReference>
<sequence>MTDRDQRAADPFRLNLEQQKKRAKDLLKALKSGDPDAMERIRANHPDARRDGSRPDGLDRLSDAQLVIARELGLPSWPALKSHIAAMERNRSDMQSGRTLDTDMDTLHIRCGMDVKQALSDAGFSGDFLEYSDPFCQGPVVAADDFLDRRAGFLADAYGAEMGLTKARCLARLESEEAALASAAARYERVVLWFEHDSYDQLILARCLVQFAEFGAASTLELIDIDRFPGSIRFIGLGQLPPEALRLLWSKRRAISREQLDLGARVWRHLRAPEPVSLYGAVEAAARGPGAAALPHMRGAVLRHLQELPSVRSGAGFTEAMVLEILSGGQMPIGMVYRDLMVEKEPQPWLGDLMFLHIVETMLAAADPAIAVDPDGADAHWPQRRIALTGAGRAVLAGERDYMSLGPPERWVGGVRIAAGSDNWRWDFEGGRPVRMPAQV</sequence>
<evidence type="ECO:0000256" key="1">
    <source>
        <dbReference type="SAM" id="MobiDB-lite"/>
    </source>
</evidence>
<dbReference type="RefSeq" id="WP_340331091.1">
    <property type="nucleotide sequence ID" value="NZ_JAZHOF010000007.1"/>
</dbReference>
<proteinExistence type="predicted"/>
<name>A0AAW9RN91_9HYPH</name>
<dbReference type="EMBL" id="JAZHOF010000007">
    <property type="protein sequence ID" value="MEJ8573400.1"/>
    <property type="molecule type" value="Genomic_DNA"/>
</dbReference>
<protein>
    <submittedName>
        <fullName evidence="3">DUF1835 domain-containing protein</fullName>
    </submittedName>
</protein>